<feature type="signal peptide" evidence="8">
    <location>
        <begin position="1"/>
        <end position="18"/>
    </location>
</feature>
<evidence type="ECO:0000256" key="3">
    <source>
        <dbReference type="ARBA" id="ARBA00010457"/>
    </source>
</evidence>
<dbReference type="SUPFAM" id="SSF49329">
    <property type="entry name" value="Cu,Zn superoxide dismutase-like"/>
    <property type="match status" value="1"/>
</dbReference>
<dbReference type="GO" id="GO:0004784">
    <property type="term" value="F:superoxide dismutase activity"/>
    <property type="evidence" value="ECO:0007669"/>
    <property type="project" value="UniProtKB-EC"/>
</dbReference>
<dbReference type="Proteomes" id="UP000054516">
    <property type="component" value="Unassembled WGS sequence"/>
</dbReference>
<keyword evidence="6" id="KW-0049">Antioxidant</keyword>
<keyword evidence="8" id="KW-0732">Signal</keyword>
<accession>A0A1W2TB90</accession>
<name>A0A1W2TB90_ROSNE</name>
<dbReference type="GO" id="GO:0005576">
    <property type="term" value="C:extracellular region"/>
    <property type="evidence" value="ECO:0007669"/>
    <property type="project" value="UniProtKB-SubCell"/>
</dbReference>
<dbReference type="OMA" id="FTYHIHV"/>
<evidence type="ECO:0000256" key="6">
    <source>
        <dbReference type="ARBA" id="ARBA00022862"/>
    </source>
</evidence>
<evidence type="ECO:0000313" key="9">
    <source>
        <dbReference type="EMBL" id="GAP84902.1"/>
    </source>
</evidence>
<evidence type="ECO:0000256" key="2">
    <source>
        <dbReference type="ARBA" id="ARBA00004613"/>
    </source>
</evidence>
<sequence>MRLSKIISFSAVGTCALAQNSTTGQLGDAVAVTNNPVGKSAIAELPEEPFFAAGSLNGNVKGSVKATTGARGAGVDYEVTFSNLPAEGGPFTYHLHVDPVDATGNCTNTLAHLDPFIRGEVPACDPSKPATCQVGDLSGKYGKITSDPFTAKFHDDFTAMSEGPGSYFLNRSIVVHFANKTRITCANFAVLTYPNNATATSSSYQQTPTSTPPPISAGLSVKDGSSVGLAVLSMIAMFLAF</sequence>
<proteinExistence type="inferred from homology"/>
<organism evidence="9">
    <name type="scientific">Rosellinia necatrix</name>
    <name type="common">White root-rot fungus</name>
    <dbReference type="NCBI Taxonomy" id="77044"/>
    <lineage>
        <taxon>Eukaryota</taxon>
        <taxon>Fungi</taxon>
        <taxon>Dikarya</taxon>
        <taxon>Ascomycota</taxon>
        <taxon>Pezizomycotina</taxon>
        <taxon>Sordariomycetes</taxon>
        <taxon>Xylariomycetidae</taxon>
        <taxon>Xylariales</taxon>
        <taxon>Xylariaceae</taxon>
        <taxon>Rosellinia</taxon>
    </lineage>
</organism>
<dbReference type="AlphaFoldDB" id="A0A1W2TB90"/>
<evidence type="ECO:0000256" key="8">
    <source>
        <dbReference type="SAM" id="SignalP"/>
    </source>
</evidence>
<comment type="subcellular location">
    <subcellularLocation>
        <location evidence="1">Cell envelope</location>
    </subcellularLocation>
    <subcellularLocation>
        <location evidence="2">Secreted</location>
    </subcellularLocation>
</comment>
<gene>
    <name evidence="9" type="ORF">SAMD00023353_0802260</name>
</gene>
<evidence type="ECO:0000256" key="5">
    <source>
        <dbReference type="ARBA" id="ARBA00022525"/>
    </source>
</evidence>
<reference evidence="9" key="1">
    <citation type="submission" date="2016-03" db="EMBL/GenBank/DDBJ databases">
        <title>Draft genome sequence of Rosellinia necatrix.</title>
        <authorList>
            <person name="Kanematsu S."/>
        </authorList>
    </citation>
    <scope>NUCLEOTIDE SEQUENCE [LARGE SCALE GENOMIC DNA]</scope>
    <source>
        <strain evidence="9">W97</strain>
    </source>
</reference>
<evidence type="ECO:0000256" key="4">
    <source>
        <dbReference type="ARBA" id="ARBA00012682"/>
    </source>
</evidence>
<dbReference type="Gene3D" id="2.60.40.200">
    <property type="entry name" value="Superoxide dismutase, copper/zinc binding domain"/>
    <property type="match status" value="1"/>
</dbReference>
<comment type="catalytic activity">
    <reaction evidence="7">
        <text>2 superoxide + 2 H(+) = H2O2 + O2</text>
        <dbReference type="Rhea" id="RHEA:20696"/>
        <dbReference type="ChEBI" id="CHEBI:15378"/>
        <dbReference type="ChEBI" id="CHEBI:15379"/>
        <dbReference type="ChEBI" id="CHEBI:16240"/>
        <dbReference type="ChEBI" id="CHEBI:18421"/>
        <dbReference type="EC" id="1.15.1.1"/>
    </reaction>
</comment>
<protein>
    <recommendedName>
        <fullName evidence="4">superoxide dismutase</fullName>
        <ecNumber evidence="4">1.15.1.1</ecNumber>
    </recommendedName>
</protein>
<dbReference type="EC" id="1.15.1.1" evidence="4"/>
<keyword evidence="10" id="KW-1185">Reference proteome</keyword>
<evidence type="ECO:0000256" key="1">
    <source>
        <dbReference type="ARBA" id="ARBA00004196"/>
    </source>
</evidence>
<dbReference type="InterPro" id="IPR036423">
    <property type="entry name" value="SOD-like_Cu/Zn_dom_sf"/>
</dbReference>
<evidence type="ECO:0000256" key="7">
    <source>
        <dbReference type="ARBA" id="ARBA00049204"/>
    </source>
</evidence>
<evidence type="ECO:0000313" key="10">
    <source>
        <dbReference type="Proteomes" id="UP000054516"/>
    </source>
</evidence>
<dbReference type="FunFam" id="2.60.40.200:FF:000007">
    <property type="entry name" value="Cell surface Cu-only superoxide dismutase 5"/>
    <property type="match status" value="1"/>
</dbReference>
<keyword evidence="5" id="KW-0964">Secreted</keyword>
<dbReference type="EMBL" id="DF977453">
    <property type="protein sequence ID" value="GAP84902.1"/>
    <property type="molecule type" value="Genomic_DNA"/>
</dbReference>
<dbReference type="STRING" id="77044.A0A1W2TB90"/>
<feature type="chain" id="PRO_5010748232" description="superoxide dismutase" evidence="8">
    <location>
        <begin position="19"/>
        <end position="241"/>
    </location>
</feature>
<comment type="similarity">
    <text evidence="3">Belongs to the Cu-Zn superoxide dismutase family.</text>
</comment>
<dbReference type="GO" id="GO:0046872">
    <property type="term" value="F:metal ion binding"/>
    <property type="evidence" value="ECO:0007669"/>
    <property type="project" value="InterPro"/>
</dbReference>
<dbReference type="OrthoDB" id="159229at2759"/>